<organism evidence="3 4">
    <name type="scientific">Hypsizygus marmoreus</name>
    <name type="common">White beech mushroom</name>
    <name type="synonym">Agaricus marmoreus</name>
    <dbReference type="NCBI Taxonomy" id="39966"/>
    <lineage>
        <taxon>Eukaryota</taxon>
        <taxon>Fungi</taxon>
        <taxon>Dikarya</taxon>
        <taxon>Basidiomycota</taxon>
        <taxon>Agaricomycotina</taxon>
        <taxon>Agaricomycetes</taxon>
        <taxon>Agaricomycetidae</taxon>
        <taxon>Agaricales</taxon>
        <taxon>Tricholomatineae</taxon>
        <taxon>Lyophyllaceae</taxon>
        <taxon>Hypsizygus</taxon>
    </lineage>
</organism>
<reference evidence="3" key="1">
    <citation type="submission" date="2018-04" db="EMBL/GenBank/DDBJ databases">
        <title>Whole genome sequencing of Hypsizygus marmoreus.</title>
        <authorList>
            <person name="Choi I.-G."/>
            <person name="Min B."/>
            <person name="Kim J.-G."/>
            <person name="Kim S."/>
            <person name="Oh Y.-L."/>
            <person name="Kong W.-S."/>
            <person name="Park H."/>
            <person name="Jeong J."/>
            <person name="Song E.-S."/>
        </authorList>
    </citation>
    <scope>NUCLEOTIDE SEQUENCE [LARGE SCALE GENOMIC DNA]</scope>
    <source>
        <strain evidence="3">51987-8</strain>
    </source>
</reference>
<name>A0A369JR47_HYPMA</name>
<gene>
    <name evidence="3" type="ORF">Hypma_011680</name>
</gene>
<dbReference type="EMBL" id="LUEZ02000055">
    <property type="protein sequence ID" value="RDB21266.1"/>
    <property type="molecule type" value="Genomic_DNA"/>
</dbReference>
<dbReference type="Proteomes" id="UP000076154">
    <property type="component" value="Unassembled WGS sequence"/>
</dbReference>
<dbReference type="InterPro" id="IPR046522">
    <property type="entry name" value="DUF6699"/>
</dbReference>
<keyword evidence="4" id="KW-1185">Reference proteome</keyword>
<dbReference type="InParanoid" id="A0A369JR47"/>
<dbReference type="Pfam" id="PF20415">
    <property type="entry name" value="DUF6699"/>
    <property type="match status" value="1"/>
</dbReference>
<proteinExistence type="predicted"/>
<evidence type="ECO:0000313" key="4">
    <source>
        <dbReference type="Proteomes" id="UP000076154"/>
    </source>
</evidence>
<evidence type="ECO:0000259" key="2">
    <source>
        <dbReference type="Pfam" id="PF20415"/>
    </source>
</evidence>
<comment type="caution">
    <text evidence="3">The sequence shown here is derived from an EMBL/GenBank/DDBJ whole genome shotgun (WGS) entry which is preliminary data.</text>
</comment>
<dbReference type="AlphaFoldDB" id="A0A369JR47"/>
<accession>A0A369JR47</accession>
<feature type="domain" description="DUF6699" evidence="2">
    <location>
        <begin position="159"/>
        <end position="296"/>
    </location>
</feature>
<dbReference type="OrthoDB" id="3241567at2759"/>
<protein>
    <recommendedName>
        <fullName evidence="2">DUF6699 domain-containing protein</fullName>
    </recommendedName>
</protein>
<feature type="region of interest" description="Disordered" evidence="1">
    <location>
        <begin position="101"/>
        <end position="122"/>
    </location>
</feature>
<sequence length="322" mass="36213">MDPVHVVLSDNNPLVFAQHAVPHKTPLPMSIASELPCLVCFVPFLACVHAAPCTTNASFLALSIDSQVITTLNMQPRRVLGTKIADQSTQIHNRPWQDWAQDDILNPPRRTHTPEWHNPLSTRSNVLPAQQSERQSSHPSTPLQIDALLRSNPSGEPALAWDIIDPPDRAQRTLDRLFALPSFDDVATTPRCTRIQIKYDHPTFGSLVNGFGPIEVFSERGDSHVLLRDVLKAIYLHFQQPITGEEWASLSVPERNQVSRYQAARFRDRRHLYYNAAQTPVIRGDFLRECTVFSGLHIESCLGSSCVLRMDLLPLNPSNDLR</sequence>
<dbReference type="STRING" id="39966.A0A369JR47"/>
<evidence type="ECO:0000313" key="3">
    <source>
        <dbReference type="EMBL" id="RDB21266.1"/>
    </source>
</evidence>
<evidence type="ECO:0000256" key="1">
    <source>
        <dbReference type="SAM" id="MobiDB-lite"/>
    </source>
</evidence>